<dbReference type="InterPro" id="IPR029063">
    <property type="entry name" value="SAM-dependent_MTases_sf"/>
</dbReference>
<reference evidence="2 3" key="1">
    <citation type="journal article" date="2015" name="BMC Genomics">
        <title>Comparative genomics of Fructobacillus spp. and Leuconostoc spp. reveals niche-specific evolution of Fructobacillus spp.</title>
        <authorList>
            <person name="Endo A."/>
            <person name="Tanizawa Y."/>
            <person name="Tanaka N."/>
            <person name="Maeno S."/>
            <person name="Kumar H."/>
            <person name="Shiwa Y."/>
            <person name="Okada S."/>
            <person name="Yoshikawa H."/>
            <person name="Dicks L."/>
            <person name="Nakagawa J."/>
            <person name="Arita M."/>
        </authorList>
    </citation>
    <scope>NUCLEOTIDE SEQUENCE [LARGE SCALE GENOMIC DNA]</scope>
    <source>
        <strain evidence="2 3">DSM 15468</strain>
    </source>
</reference>
<proteinExistence type="predicted"/>
<dbReference type="PANTHER" id="PTHR38451:SF1">
    <property type="entry name" value="TRNA (ADENINE(22)-N(1))-METHYLTRANSFERASE"/>
    <property type="match status" value="1"/>
</dbReference>
<gene>
    <name evidence="2" type="ORF">FPFC_010360</name>
</gene>
<dbReference type="Gene3D" id="3.40.50.150">
    <property type="entry name" value="Vaccinia Virus protein VP39"/>
    <property type="match status" value="1"/>
</dbReference>
<dbReference type="Proteomes" id="UP000061227">
    <property type="component" value="Unassembled WGS sequence"/>
</dbReference>
<dbReference type="AlphaFoldDB" id="A0A3F3H0E6"/>
<protein>
    <recommendedName>
        <fullName evidence="4">SAM-dependent methyltransferase</fullName>
    </recommendedName>
</protein>
<dbReference type="RefSeq" id="WP_059375168.1">
    <property type="nucleotide sequence ID" value="NZ_DF968063.1"/>
</dbReference>
<dbReference type="Gene3D" id="1.10.287.1890">
    <property type="match status" value="1"/>
</dbReference>
<keyword evidence="1" id="KW-0175">Coiled coil</keyword>
<evidence type="ECO:0008006" key="4">
    <source>
        <dbReference type="Google" id="ProtNLM"/>
    </source>
</evidence>
<dbReference type="GO" id="GO:0160105">
    <property type="term" value="F:tRNA (adenine(22)-N1)-methyltransferase activity"/>
    <property type="evidence" value="ECO:0007669"/>
    <property type="project" value="InterPro"/>
</dbReference>
<dbReference type="InterPro" id="IPR006901">
    <property type="entry name" value="TrmK"/>
</dbReference>
<dbReference type="STRING" id="220714.SAMN05660469_0109"/>
<evidence type="ECO:0000256" key="1">
    <source>
        <dbReference type="SAM" id="Coils"/>
    </source>
</evidence>
<dbReference type="EMBL" id="DF968063">
    <property type="protein sequence ID" value="GAP02158.1"/>
    <property type="molecule type" value="Genomic_DNA"/>
</dbReference>
<dbReference type="Pfam" id="PF04816">
    <property type="entry name" value="TrmK"/>
    <property type="match status" value="1"/>
</dbReference>
<dbReference type="PANTHER" id="PTHR38451">
    <property type="entry name" value="TRNA (ADENINE(22)-N(1))-METHYLTRANSFERASE"/>
    <property type="match status" value="1"/>
</dbReference>
<dbReference type="PIRSF" id="PIRSF018637">
    <property type="entry name" value="TrmK"/>
    <property type="match status" value="1"/>
</dbReference>
<keyword evidence="3" id="KW-1185">Reference proteome</keyword>
<name>A0A3F3H0E6_9LACO</name>
<dbReference type="SUPFAM" id="SSF53335">
    <property type="entry name" value="S-adenosyl-L-methionine-dependent methyltransferases"/>
    <property type="match status" value="1"/>
</dbReference>
<dbReference type="OrthoDB" id="5881184at2"/>
<accession>A0A3F3H0E6</accession>
<sequence length="236" mass="25570">MTAIKLSPRLQAVANLVPKGSRMADIGSDHAYLPAALLQAGQIDFAVVGEVAEGPLQNAEHTVKSQGLTDQVVCRLADGLAAIEASDAVDTVVIAGMGGLLIEKILTAGVPAAKFSRLILQPNTDQAAVRAWLVGHHYKISHEEIVQEGRHRYEMLVAEPGEEQLTAAQITFGPHLLKDQDPVFLTKWQLEYERINGVLDRLAAAGQEASDKYQKLQAQAKQIQEEVFHGKSTSNH</sequence>
<evidence type="ECO:0000313" key="2">
    <source>
        <dbReference type="EMBL" id="GAP02158.1"/>
    </source>
</evidence>
<organism evidence="2 3">
    <name type="scientific">Fructobacillus pseudoficulneus</name>
    <dbReference type="NCBI Taxonomy" id="220714"/>
    <lineage>
        <taxon>Bacteria</taxon>
        <taxon>Bacillati</taxon>
        <taxon>Bacillota</taxon>
        <taxon>Bacilli</taxon>
        <taxon>Lactobacillales</taxon>
        <taxon>Lactobacillaceae</taxon>
        <taxon>Fructobacillus</taxon>
    </lineage>
</organism>
<feature type="coiled-coil region" evidence="1">
    <location>
        <begin position="199"/>
        <end position="226"/>
    </location>
</feature>
<evidence type="ECO:0000313" key="3">
    <source>
        <dbReference type="Proteomes" id="UP000061227"/>
    </source>
</evidence>